<evidence type="ECO:0000313" key="4">
    <source>
        <dbReference type="EMBL" id="MDT8999764.1"/>
    </source>
</evidence>
<dbReference type="InterPro" id="IPR041664">
    <property type="entry name" value="AAA_16"/>
</dbReference>
<dbReference type="InterPro" id="IPR011990">
    <property type="entry name" value="TPR-like_helical_dom_sf"/>
</dbReference>
<protein>
    <submittedName>
        <fullName evidence="4">BTAD domain-containing putative transcriptional regulator</fullName>
    </submittedName>
</protein>
<dbReference type="Gene3D" id="1.25.40.10">
    <property type="entry name" value="Tetratricopeptide repeat domain"/>
    <property type="match status" value="1"/>
</dbReference>
<dbReference type="RefSeq" id="WP_315650320.1">
    <property type="nucleotide sequence ID" value="NZ_JAVXZY010000003.1"/>
</dbReference>
<keyword evidence="5" id="KW-1185">Reference proteome</keyword>
<dbReference type="InterPro" id="IPR036388">
    <property type="entry name" value="WH-like_DNA-bd_sf"/>
</dbReference>
<dbReference type="SMART" id="SM01043">
    <property type="entry name" value="BTAD"/>
    <property type="match status" value="1"/>
</dbReference>
<evidence type="ECO:0000259" key="3">
    <source>
        <dbReference type="SMART" id="SM01043"/>
    </source>
</evidence>
<dbReference type="Proteomes" id="UP001246372">
    <property type="component" value="Unassembled WGS sequence"/>
</dbReference>
<dbReference type="EMBL" id="JAVXZY010000003">
    <property type="protein sequence ID" value="MDT8999764.1"/>
    <property type="molecule type" value="Genomic_DNA"/>
</dbReference>
<dbReference type="SUPFAM" id="SSF52540">
    <property type="entry name" value="P-loop containing nucleoside triphosphate hydrolases"/>
    <property type="match status" value="1"/>
</dbReference>
<dbReference type="SUPFAM" id="SSF48452">
    <property type="entry name" value="TPR-like"/>
    <property type="match status" value="2"/>
</dbReference>
<reference evidence="4" key="1">
    <citation type="submission" date="2023-09" db="EMBL/GenBank/DDBJ databases">
        <title>Paucibacter sp. APW11 Genome sequencing and assembly.</title>
        <authorList>
            <person name="Kim I."/>
        </authorList>
    </citation>
    <scope>NUCLEOTIDE SEQUENCE</scope>
    <source>
        <strain evidence="4">APW11</strain>
    </source>
</reference>
<evidence type="ECO:0000256" key="2">
    <source>
        <dbReference type="ARBA" id="ARBA00022840"/>
    </source>
</evidence>
<dbReference type="Gene3D" id="3.30.70.1230">
    <property type="entry name" value="Nucleotide cyclase"/>
    <property type="match status" value="1"/>
</dbReference>
<comment type="caution">
    <text evidence="4">The sequence shown here is derived from an EMBL/GenBank/DDBJ whole genome shotgun (WGS) entry which is preliminary data.</text>
</comment>
<gene>
    <name evidence="4" type="ORF">RQP53_10840</name>
</gene>
<dbReference type="PANTHER" id="PTHR16305">
    <property type="entry name" value="TESTICULAR SOLUBLE ADENYLYL CYCLASE"/>
    <property type="match status" value="1"/>
</dbReference>
<organism evidence="4 5">
    <name type="scientific">Roseateles aquae</name>
    <dbReference type="NCBI Taxonomy" id="3077235"/>
    <lineage>
        <taxon>Bacteria</taxon>
        <taxon>Pseudomonadati</taxon>
        <taxon>Pseudomonadota</taxon>
        <taxon>Betaproteobacteria</taxon>
        <taxon>Burkholderiales</taxon>
        <taxon>Sphaerotilaceae</taxon>
        <taxon>Roseateles</taxon>
    </lineage>
</organism>
<feature type="domain" description="Bacterial transcriptional activator" evidence="3">
    <location>
        <begin position="126"/>
        <end position="275"/>
    </location>
</feature>
<dbReference type="Pfam" id="PF13191">
    <property type="entry name" value="AAA_16"/>
    <property type="match status" value="1"/>
</dbReference>
<accession>A0ABU3PB46</accession>
<dbReference type="Pfam" id="PF03704">
    <property type="entry name" value="BTAD"/>
    <property type="match status" value="1"/>
</dbReference>
<dbReference type="Gene3D" id="1.10.10.10">
    <property type="entry name" value="Winged helix-like DNA-binding domain superfamily/Winged helix DNA-binding domain"/>
    <property type="match status" value="1"/>
</dbReference>
<sequence>MDPFTTFTASAAAEGRAPEAQGAAWLCLLGNFELRDAAGQPLLLPYEKVRVLLALLALNAGPWEREALAALLWPDTDLTQARANLRRALFDLQKALLKLLPAEELAALLVTDKRQIELRDRPALQVDTRHFALAQLDAASDSVAGRLEALRRARTLYRGPLLAQLRLESSPAMAGWLLPRREALQRQAQRCLEQLASLLEQQGHALDQAEAVEVSRDALQLDPWDEPALRRCMRLLAQQRRDEALRLYQDFAQRLSDELGLAPQDETQALAAQLREAGSKPPVAAGLQRRRVVALVCEWLADEGEQDPEALAQNLADALQAARNELELAGAWVQRAEGAELLAYFGHPEAQEHASRLALDAAQALMAAAGEQTLSARAGLHIGWVHARSEASSPDTLGELSREARRLSWAAEPGTVHVSPALHRLARQHHEFDGSAADAGYRLRGALPLRQQARRQGLQPMFGREAELAILLQCWQEARTGSMAVWLQGEPGMGKTRLLQALRAQISTQEHSAHQTLLQCLPEARHSPLQPILAGLHRMLKRLGDCPPALALRALAAQAGLAPEGLDPLLPLLWPEQGEAGIAAPHRRDTQALLMTLFERWTGGQRQLLIFEDLHWADPSTLELLERLLQRDNAAATPALLLLSSREPPPLALVTRLRTLELPPLPDDAMLNLLAQLQLPAQLSLTQLQQQVLARAQGVPLFAQALARSLIEAQGERVPATLWDLLAAKLDRLPPPLRRLAQCAAVLGSDWDAPLLAAMLPEQNERLKIGLHRLQTEGLLESRGEAHWQFRHALLRDAAYESLGPSDRRSLHRLAANALMGPFSVRAADDPAALARHLSACGDPVAAHYWLQAGRRAAAQSAHQEASHAGREGVAMLAQAPIELRRRLEAPLLLLSGASVLALEGYGSRAAHALFAQAREACAAGDDAGLQFQALWGLWLGSRSGPEEPPALALAAELQALAERSHDGAALVQARYALGNNLVFAGQLQAALVELQRATEAAERVPAAQLLARFGEHGGIASRAMSSWPLAWLGRREDAQAAIQGALAEARQLGHAQTLCFVLCMAAVLQRHWRDPQAALPLCHEMLALAERHGLQLWLAVGALVMGWAQAWQGDAAGIASIQMAVDASALAMPSTESTFLSFLSEALLRLQRPAEALARIDEALQKAPERQEHYLLAELWRMRAEALLALHPQCGDAAAADAALAQAREHAHAMGAALWQARCDAMAMPA</sequence>
<evidence type="ECO:0000313" key="5">
    <source>
        <dbReference type="Proteomes" id="UP001246372"/>
    </source>
</evidence>
<evidence type="ECO:0000256" key="1">
    <source>
        <dbReference type="ARBA" id="ARBA00022741"/>
    </source>
</evidence>
<dbReference type="InterPro" id="IPR005158">
    <property type="entry name" value="BTAD"/>
</dbReference>
<keyword evidence="1" id="KW-0547">Nucleotide-binding</keyword>
<dbReference type="PANTHER" id="PTHR16305:SF28">
    <property type="entry name" value="GUANYLATE CYCLASE DOMAIN-CONTAINING PROTEIN"/>
    <property type="match status" value="1"/>
</dbReference>
<dbReference type="Gene3D" id="3.40.50.300">
    <property type="entry name" value="P-loop containing nucleotide triphosphate hydrolases"/>
    <property type="match status" value="1"/>
</dbReference>
<keyword evidence="2" id="KW-0067">ATP-binding</keyword>
<name>A0ABU3PB46_9BURK</name>
<dbReference type="SUPFAM" id="SSF55073">
    <property type="entry name" value="Nucleotide cyclase"/>
    <property type="match status" value="1"/>
</dbReference>
<proteinExistence type="predicted"/>
<dbReference type="InterPro" id="IPR029787">
    <property type="entry name" value="Nucleotide_cyclase"/>
</dbReference>
<dbReference type="InterPro" id="IPR027417">
    <property type="entry name" value="P-loop_NTPase"/>
</dbReference>